<evidence type="ECO:0000313" key="2">
    <source>
        <dbReference type="EMBL" id="KAH3826186.1"/>
    </source>
</evidence>
<gene>
    <name evidence="2" type="ORF">DPMN_128082</name>
</gene>
<sequence>MASIENVEDSKQTNEPTSIGELSDERAVNPTISEKKTVTLSYVSGATIFPNFRSFAIDLINIRTNHKLWMH</sequence>
<dbReference type="AlphaFoldDB" id="A0A9D4GYS9"/>
<proteinExistence type="predicted"/>
<protein>
    <submittedName>
        <fullName evidence="2">Uncharacterized protein</fullName>
    </submittedName>
</protein>
<feature type="region of interest" description="Disordered" evidence="1">
    <location>
        <begin position="1"/>
        <end position="30"/>
    </location>
</feature>
<reference evidence="2" key="1">
    <citation type="journal article" date="2019" name="bioRxiv">
        <title>The Genome of the Zebra Mussel, Dreissena polymorpha: A Resource for Invasive Species Research.</title>
        <authorList>
            <person name="McCartney M.A."/>
            <person name="Auch B."/>
            <person name="Kono T."/>
            <person name="Mallez S."/>
            <person name="Zhang Y."/>
            <person name="Obille A."/>
            <person name="Becker A."/>
            <person name="Abrahante J.E."/>
            <person name="Garbe J."/>
            <person name="Badalamenti J.P."/>
            <person name="Herman A."/>
            <person name="Mangelson H."/>
            <person name="Liachko I."/>
            <person name="Sullivan S."/>
            <person name="Sone E.D."/>
            <person name="Koren S."/>
            <person name="Silverstein K.A.T."/>
            <person name="Beckman K.B."/>
            <person name="Gohl D.M."/>
        </authorList>
    </citation>
    <scope>NUCLEOTIDE SEQUENCE</scope>
    <source>
        <strain evidence="2">Duluth1</strain>
        <tissue evidence="2">Whole animal</tissue>
    </source>
</reference>
<keyword evidence="3" id="KW-1185">Reference proteome</keyword>
<evidence type="ECO:0000313" key="3">
    <source>
        <dbReference type="Proteomes" id="UP000828390"/>
    </source>
</evidence>
<reference evidence="2" key="2">
    <citation type="submission" date="2020-11" db="EMBL/GenBank/DDBJ databases">
        <authorList>
            <person name="McCartney M.A."/>
            <person name="Auch B."/>
            <person name="Kono T."/>
            <person name="Mallez S."/>
            <person name="Becker A."/>
            <person name="Gohl D.M."/>
            <person name="Silverstein K.A.T."/>
            <person name="Koren S."/>
            <person name="Bechman K.B."/>
            <person name="Herman A."/>
            <person name="Abrahante J.E."/>
            <person name="Garbe J."/>
        </authorList>
    </citation>
    <scope>NUCLEOTIDE SEQUENCE</scope>
    <source>
        <strain evidence="2">Duluth1</strain>
        <tissue evidence="2">Whole animal</tissue>
    </source>
</reference>
<name>A0A9D4GYS9_DREPO</name>
<evidence type="ECO:0000256" key="1">
    <source>
        <dbReference type="SAM" id="MobiDB-lite"/>
    </source>
</evidence>
<organism evidence="2 3">
    <name type="scientific">Dreissena polymorpha</name>
    <name type="common">Zebra mussel</name>
    <name type="synonym">Mytilus polymorpha</name>
    <dbReference type="NCBI Taxonomy" id="45954"/>
    <lineage>
        <taxon>Eukaryota</taxon>
        <taxon>Metazoa</taxon>
        <taxon>Spiralia</taxon>
        <taxon>Lophotrochozoa</taxon>
        <taxon>Mollusca</taxon>
        <taxon>Bivalvia</taxon>
        <taxon>Autobranchia</taxon>
        <taxon>Heteroconchia</taxon>
        <taxon>Euheterodonta</taxon>
        <taxon>Imparidentia</taxon>
        <taxon>Neoheterodontei</taxon>
        <taxon>Myida</taxon>
        <taxon>Dreissenoidea</taxon>
        <taxon>Dreissenidae</taxon>
        <taxon>Dreissena</taxon>
    </lineage>
</organism>
<accession>A0A9D4GYS9</accession>
<dbReference type="EMBL" id="JAIWYP010000005">
    <property type="protein sequence ID" value="KAH3826186.1"/>
    <property type="molecule type" value="Genomic_DNA"/>
</dbReference>
<dbReference type="Proteomes" id="UP000828390">
    <property type="component" value="Unassembled WGS sequence"/>
</dbReference>
<comment type="caution">
    <text evidence="2">The sequence shown here is derived from an EMBL/GenBank/DDBJ whole genome shotgun (WGS) entry which is preliminary data.</text>
</comment>